<dbReference type="GeneID" id="16194214"/>
<proteinExistence type="predicted"/>
<dbReference type="Gene3D" id="3.40.50.300">
    <property type="entry name" value="P-loop containing nucleotide triphosphate hydrolases"/>
    <property type="match status" value="1"/>
</dbReference>
<feature type="compositionally biased region" description="Polar residues" evidence="1">
    <location>
        <begin position="17"/>
        <end position="28"/>
    </location>
</feature>
<dbReference type="Pfam" id="PF05876">
    <property type="entry name" value="GpA_ATPase"/>
    <property type="match status" value="1"/>
</dbReference>
<dbReference type="InterPro" id="IPR046453">
    <property type="entry name" value="GpA_ATPase"/>
</dbReference>
<dbReference type="Proteomes" id="UP000203449">
    <property type="component" value="Segment"/>
</dbReference>
<organism evidence="3 4">
    <name type="scientific">Haloarcula hispanica tailed virus 1</name>
    <dbReference type="NCBI Taxonomy" id="1273750"/>
    <lineage>
        <taxon>Viruses</taxon>
        <taxon>Duplodnaviria</taxon>
        <taxon>Heunggongvirae</taxon>
        <taxon>Uroviricota</taxon>
        <taxon>Caudoviricetes</taxon>
        <taxon>Madisaviridae</taxon>
        <taxon>Clampvirus</taxon>
        <taxon>Clampvirus italiense</taxon>
        <taxon>Clampvirus HHTV1</taxon>
    </lineage>
</organism>
<evidence type="ECO:0000313" key="3">
    <source>
        <dbReference type="EMBL" id="AGM11265.1"/>
    </source>
</evidence>
<dbReference type="InterPro" id="IPR027417">
    <property type="entry name" value="P-loop_NTPase"/>
</dbReference>
<evidence type="ECO:0000256" key="1">
    <source>
        <dbReference type="SAM" id="MobiDB-lite"/>
    </source>
</evidence>
<accession>R4T8P0</accession>
<name>R4T8P0_9CAUD</name>
<dbReference type="OrthoDB" id="1023at10239"/>
<feature type="region of interest" description="Disordered" evidence="1">
    <location>
        <begin position="1"/>
        <end position="37"/>
    </location>
</feature>
<keyword evidence="4" id="KW-1185">Reference proteome</keyword>
<evidence type="ECO:0000313" key="4">
    <source>
        <dbReference type="Proteomes" id="UP000203449"/>
    </source>
</evidence>
<dbReference type="EMBL" id="KC292025">
    <property type="protein sequence ID" value="AGM11265.1"/>
    <property type="molecule type" value="Genomic_DNA"/>
</dbReference>
<dbReference type="GO" id="GO:0016887">
    <property type="term" value="F:ATP hydrolysis activity"/>
    <property type="evidence" value="ECO:0007669"/>
    <property type="project" value="InterPro"/>
</dbReference>
<dbReference type="KEGG" id="vg:16194214"/>
<reference evidence="3 4" key="1">
    <citation type="submission" date="2012-12" db="EMBL/GenBank/DDBJ databases">
        <authorList>
            <person name="Sencilo A."/>
            <person name="Jacobs-Sera D."/>
            <person name="Russell D.A."/>
            <person name="Ko C."/>
            <person name="Atanasova N."/>
            <person name="Osterlund E."/>
            <person name="Oksanen H.M."/>
            <person name="Bamford D.H."/>
            <person name="Hatfull G.F."/>
            <person name="Roine E."/>
            <person name="Hendrix R.W."/>
        </authorList>
    </citation>
    <scope>NUCLEOTIDE SEQUENCE [LARGE SCALE GENOMIC DNA]</scope>
</reference>
<protein>
    <submittedName>
        <fullName evidence="3">Terminase large subunit</fullName>
    </submittedName>
</protein>
<gene>
    <name evidence="3" type="primary">9</name>
    <name evidence="3" type="ORF">HHTV1_9</name>
</gene>
<sequence length="621" mass="70122">MMSGGIDTSWIEEGTADSPQAGSESDGSIPTEELESASGDIVQWAENLVKINGERMNYQGDYRYWKEPLRSVMDEDTERIHIWKMARGMGKTIQSSLPLVKLPTTRQMHDVIHTVPRSDQLNSFMKRTVARMIETSRGNPPVLEAMLADSRVAVKRNKFRTGSFLEGRSSWGDGRSIQGFHGQYGNADEIQNWTSEAISNLKEAIDSGMARVLLTGTPNYEGTVYHEHWQESSQHRWHYTCPDCGTDQTITLDSVEVVDTNPKRWGLFCRQCGSGIEKHDILHDGFWKATNDAAVHRGYTINQLISPRHPLDEVMRTRSLASTSKADFYRFKLAQFYSGGAKPIPEAAIYACCDDEIGLQYRAEHGMGPYYAGIDWGGGESADTIVVICTVDERQKDHWPSGITVRNVERVEYETRTEELRKVAGILDRFQIGKNGRAVADLGYGEAHVDAMQNGDTRENAIPERGWGSHVTGHRFNLSPTNDPGGKWPFLKRDGKKIYAAQAPWANRTFDLFPDVQGYDETLGEDEVEYEAERTPDKHIRIPYQDTVETRDTMNYWFDHLTAIKREFQETKSGNRQERITVFQDTQKDDGFYALLYCYTAACLGGKRGGFEPMNIQGGTA</sequence>
<feature type="domain" description="Phage terminase large subunit GpA ATPase" evidence="2">
    <location>
        <begin position="64"/>
        <end position="280"/>
    </location>
</feature>
<evidence type="ECO:0000259" key="2">
    <source>
        <dbReference type="Pfam" id="PF05876"/>
    </source>
</evidence>
<dbReference type="RefSeq" id="YP_008058699.1">
    <property type="nucleotide sequence ID" value="NC_021322.1"/>
</dbReference>